<proteinExistence type="predicted"/>
<comment type="caution">
    <text evidence="1">The sequence shown here is derived from an EMBL/GenBank/DDBJ whole genome shotgun (WGS) entry which is preliminary data.</text>
</comment>
<keyword evidence="2" id="KW-1185">Reference proteome</keyword>
<evidence type="ECO:0000313" key="2">
    <source>
        <dbReference type="Proteomes" id="UP000645217"/>
    </source>
</evidence>
<name>A0A917RF27_9ACTN</name>
<reference evidence="1" key="1">
    <citation type="journal article" date="2014" name="Int. J. Syst. Evol. Microbiol.">
        <title>Complete genome sequence of Corynebacterium casei LMG S-19264T (=DSM 44701T), isolated from a smear-ripened cheese.</title>
        <authorList>
            <consortium name="US DOE Joint Genome Institute (JGI-PGF)"/>
            <person name="Walter F."/>
            <person name="Albersmeier A."/>
            <person name="Kalinowski J."/>
            <person name="Ruckert C."/>
        </authorList>
    </citation>
    <scope>NUCLEOTIDE SEQUENCE</scope>
    <source>
        <strain evidence="1">JCM 13064</strain>
    </source>
</reference>
<sequence length="140" mass="15415">MRKWPASTAGADSVGAYCNVRFSPARTPPDGVIMSDLPPHPGRFAAARGALGLSPCCRVSFTEGRTPNATPIGFYFMRKWVGSCEPAGNQVGDERLPESREGMPEDVRRKGRMIPFDNATRWLTIGHHHWSPYRCATSLP</sequence>
<accession>A0A917RF27</accession>
<dbReference type="Proteomes" id="UP000645217">
    <property type="component" value="Unassembled WGS sequence"/>
</dbReference>
<gene>
    <name evidence="1" type="ORF">GCM10007964_54180</name>
</gene>
<protein>
    <submittedName>
        <fullName evidence="1">Uncharacterized protein</fullName>
    </submittedName>
</protein>
<reference evidence="1" key="2">
    <citation type="submission" date="2020-09" db="EMBL/GenBank/DDBJ databases">
        <authorList>
            <person name="Sun Q."/>
            <person name="Ohkuma M."/>
        </authorList>
    </citation>
    <scope>NUCLEOTIDE SEQUENCE</scope>
    <source>
        <strain evidence="1">JCM 13064</strain>
    </source>
</reference>
<evidence type="ECO:0000313" key="1">
    <source>
        <dbReference type="EMBL" id="GGL05157.1"/>
    </source>
</evidence>
<dbReference type="EMBL" id="BMNT01000033">
    <property type="protein sequence ID" value="GGL05157.1"/>
    <property type="molecule type" value="Genomic_DNA"/>
</dbReference>
<dbReference type="AlphaFoldDB" id="A0A917RF27"/>
<organism evidence="1 2">
    <name type="scientific">Sphaerisporangium melleum</name>
    <dbReference type="NCBI Taxonomy" id="321316"/>
    <lineage>
        <taxon>Bacteria</taxon>
        <taxon>Bacillati</taxon>
        <taxon>Actinomycetota</taxon>
        <taxon>Actinomycetes</taxon>
        <taxon>Streptosporangiales</taxon>
        <taxon>Streptosporangiaceae</taxon>
        <taxon>Sphaerisporangium</taxon>
    </lineage>
</organism>